<gene>
    <name evidence="5" type="ORF">ASTO00021_LOCUS7753</name>
</gene>
<dbReference type="Gene3D" id="3.30.1120.10">
    <property type="match status" value="1"/>
</dbReference>
<dbReference type="AlphaFoldDB" id="A0A7S3PG11"/>
<protein>
    <recommendedName>
        <fullName evidence="4">Sulfatase N-terminal domain-containing protein</fullName>
    </recommendedName>
</protein>
<evidence type="ECO:0000259" key="4">
    <source>
        <dbReference type="Pfam" id="PF00884"/>
    </source>
</evidence>
<accession>A0A7S3PG11</accession>
<evidence type="ECO:0000256" key="2">
    <source>
        <dbReference type="ARBA" id="ARBA00022837"/>
    </source>
</evidence>
<sequence>MIRAIDENIAKIRQSFEENKLWDDTFVIFLSDNGAPSSVSQQQSWLGGKSRLWEGGIRVPSFVRGTNSQLARTRSGEATEALHHCTDLFPSIVSFAKLNMEKIWKCRQCHPHGNKPLDGINQWGNWKSDGNDSAPRKIIVHSISPLHLTESKINDFVNSLDPFLYDISAYESDNFQNRIIGNVKKAEKLSKKIKMGIIEDIENSGGGTVSGHFNIPGIGPRLIKLIFSQSGKLERGKPWLYQTIADDQRIPKHSKLPKLEILNKEDESIRQFFGLGAFLLDVSHDSGEQINLLGLDDFDKYKAPLSELLRAYAQALENGVIDRSMMARTLDIAQLDPVIGENGEYFQGSWGNRSDAVHEAYICKYK</sequence>
<keyword evidence="1" id="KW-0479">Metal-binding</keyword>
<feature type="domain" description="Sulfatase N-terminal" evidence="4">
    <location>
        <begin position="2"/>
        <end position="96"/>
    </location>
</feature>
<keyword evidence="3" id="KW-0325">Glycoprotein</keyword>
<dbReference type="GO" id="GO:0046872">
    <property type="term" value="F:metal ion binding"/>
    <property type="evidence" value="ECO:0007669"/>
    <property type="project" value="UniProtKB-KW"/>
</dbReference>
<dbReference type="Pfam" id="PF00884">
    <property type="entry name" value="Sulfatase"/>
    <property type="match status" value="1"/>
</dbReference>
<keyword evidence="2" id="KW-0106">Calcium</keyword>
<organism evidence="5">
    <name type="scientific">Aplanochytrium stocchinoi</name>
    <dbReference type="NCBI Taxonomy" id="215587"/>
    <lineage>
        <taxon>Eukaryota</taxon>
        <taxon>Sar</taxon>
        <taxon>Stramenopiles</taxon>
        <taxon>Bigyra</taxon>
        <taxon>Labyrinthulomycetes</taxon>
        <taxon>Thraustochytrida</taxon>
        <taxon>Thraustochytriidae</taxon>
        <taxon>Aplanochytrium</taxon>
    </lineage>
</organism>
<dbReference type="SUPFAM" id="SSF53649">
    <property type="entry name" value="Alkaline phosphatase-like"/>
    <property type="match status" value="1"/>
</dbReference>
<dbReference type="InterPro" id="IPR047115">
    <property type="entry name" value="ARSB"/>
</dbReference>
<dbReference type="GO" id="GO:0008484">
    <property type="term" value="F:sulfuric ester hydrolase activity"/>
    <property type="evidence" value="ECO:0007669"/>
    <property type="project" value="InterPro"/>
</dbReference>
<dbReference type="Gene3D" id="3.40.720.10">
    <property type="entry name" value="Alkaline Phosphatase, subunit A"/>
    <property type="match status" value="1"/>
</dbReference>
<evidence type="ECO:0000256" key="1">
    <source>
        <dbReference type="ARBA" id="ARBA00022723"/>
    </source>
</evidence>
<dbReference type="PANTHER" id="PTHR10342:SF274">
    <property type="entry name" value="ARYLSULFATASE B"/>
    <property type="match status" value="1"/>
</dbReference>
<proteinExistence type="predicted"/>
<reference evidence="5" key="1">
    <citation type="submission" date="2021-01" db="EMBL/GenBank/DDBJ databases">
        <authorList>
            <person name="Corre E."/>
            <person name="Pelletier E."/>
            <person name="Niang G."/>
            <person name="Scheremetjew M."/>
            <person name="Finn R."/>
            <person name="Kale V."/>
            <person name="Holt S."/>
            <person name="Cochrane G."/>
            <person name="Meng A."/>
            <person name="Brown T."/>
            <person name="Cohen L."/>
        </authorList>
    </citation>
    <scope>NUCLEOTIDE SEQUENCE</scope>
    <source>
        <strain evidence="5">GSBS06</strain>
    </source>
</reference>
<dbReference type="InterPro" id="IPR017850">
    <property type="entry name" value="Alkaline_phosphatase_core_sf"/>
</dbReference>
<evidence type="ECO:0000256" key="3">
    <source>
        <dbReference type="ARBA" id="ARBA00023180"/>
    </source>
</evidence>
<evidence type="ECO:0000313" key="5">
    <source>
        <dbReference type="EMBL" id="CAE0437496.1"/>
    </source>
</evidence>
<dbReference type="InterPro" id="IPR000917">
    <property type="entry name" value="Sulfatase_N"/>
</dbReference>
<dbReference type="EMBL" id="HBIN01010370">
    <property type="protein sequence ID" value="CAE0437496.1"/>
    <property type="molecule type" value="Transcribed_RNA"/>
</dbReference>
<name>A0A7S3PG11_9STRA</name>
<dbReference type="PANTHER" id="PTHR10342">
    <property type="entry name" value="ARYLSULFATASE"/>
    <property type="match status" value="1"/>
</dbReference>